<dbReference type="AlphaFoldDB" id="Q389Z5"/>
<dbReference type="OMA" id="GPCYRTY"/>
<proteinExistence type="predicted"/>
<evidence type="ECO:0000313" key="2">
    <source>
        <dbReference type="EMBL" id="EAN78375.1"/>
    </source>
</evidence>
<dbReference type="KEGG" id="tbr:Tb10.6k15.0500"/>
<dbReference type="VEuPathDB" id="TriTrypDB:Tb927.10.9810"/>
<organism evidence="2 3">
    <name type="scientific">Trypanosoma brucei brucei (strain 927/4 GUTat10.1)</name>
    <dbReference type="NCBI Taxonomy" id="185431"/>
    <lineage>
        <taxon>Eukaryota</taxon>
        <taxon>Discoba</taxon>
        <taxon>Euglenozoa</taxon>
        <taxon>Kinetoplastea</taxon>
        <taxon>Metakinetoplastina</taxon>
        <taxon>Trypanosomatida</taxon>
        <taxon>Trypanosomatidae</taxon>
        <taxon>Trypanosoma</taxon>
    </lineage>
</organism>
<dbReference type="EMBL" id="CM000208">
    <property type="protein sequence ID" value="EAN78375.1"/>
    <property type="molecule type" value="Genomic_DNA"/>
</dbReference>
<feature type="region of interest" description="Disordered" evidence="1">
    <location>
        <begin position="1"/>
        <end position="46"/>
    </location>
</feature>
<dbReference type="Gene3D" id="1.25.40.10">
    <property type="entry name" value="Tetratricopeptide repeat domain"/>
    <property type="match status" value="1"/>
</dbReference>
<dbReference type="InParanoid" id="Q389Z5"/>
<evidence type="ECO:0000256" key="1">
    <source>
        <dbReference type="SAM" id="MobiDB-lite"/>
    </source>
</evidence>
<dbReference type="Proteomes" id="UP000008524">
    <property type="component" value="Chromosome 10"/>
</dbReference>
<dbReference type="InterPro" id="IPR011990">
    <property type="entry name" value="TPR-like_helical_dom_sf"/>
</dbReference>
<reference evidence="2 3" key="2">
    <citation type="journal article" date="2005" name="Science">
        <title>The genome of the African trypanosome Trypanosoma brucei.</title>
        <authorList>
            <person name="Berriman M."/>
            <person name="Ghedin E."/>
            <person name="Hertz-Fowler C."/>
            <person name="Blandin G."/>
            <person name="Renauld H."/>
            <person name="Bartholomeu D.C."/>
            <person name="Lennard N.J."/>
            <person name="Caler E."/>
            <person name="Hamlin N.E."/>
            <person name="Haas B."/>
            <person name="Bohme U."/>
            <person name="Hannick L."/>
            <person name="Aslett M.A."/>
            <person name="Shallom J."/>
            <person name="Marcello L."/>
            <person name="Hou L."/>
            <person name="Wickstead B."/>
            <person name="Alsmark U.C."/>
            <person name="Arrowsmith C."/>
            <person name="Atkin R.J."/>
            <person name="Barron A.J."/>
            <person name="Bringaud F."/>
            <person name="Brooks K."/>
            <person name="Carrington M."/>
            <person name="Cherevach I."/>
            <person name="Chillingworth T.J."/>
            <person name="Churcher C."/>
            <person name="Clark L.N."/>
            <person name="Corton C.H."/>
            <person name="Cronin A."/>
            <person name="Davies R.M."/>
            <person name="Doggett J."/>
            <person name="Djikeng A."/>
            <person name="Feldblyum T."/>
            <person name="Field M.C."/>
            <person name="Fraser A."/>
            <person name="Goodhead I."/>
            <person name="Hance Z."/>
            <person name="Harper D."/>
            <person name="Harris B.R."/>
            <person name="Hauser H."/>
            <person name="Hostetler J."/>
            <person name="Ivens A."/>
            <person name="Jagels K."/>
            <person name="Johnson D."/>
            <person name="Johnson J."/>
            <person name="Jones K."/>
            <person name="Kerhornou A.X."/>
            <person name="Koo H."/>
            <person name="Larke N."/>
            <person name="Landfear S."/>
            <person name="Larkin C."/>
            <person name="Leech V."/>
            <person name="Line A."/>
            <person name="Lord A."/>
            <person name="Macleod A."/>
            <person name="Mooney P.J."/>
            <person name="Moule S."/>
            <person name="Martin D.M."/>
            <person name="Morgan G.W."/>
            <person name="Mungall K."/>
            <person name="Norbertczak H."/>
            <person name="Ormond D."/>
            <person name="Pai G."/>
            <person name="Peacock C.S."/>
            <person name="Peterson J."/>
            <person name="Quail M.A."/>
            <person name="Rabbinowitsch E."/>
            <person name="Rajandream M.A."/>
            <person name="Reitter C."/>
            <person name="Salzberg S.L."/>
            <person name="Sanders M."/>
            <person name="Schobel S."/>
            <person name="Sharp S."/>
            <person name="Simmonds M."/>
            <person name="Simpson A.J."/>
            <person name="Tallon L."/>
            <person name="Turner C.M."/>
            <person name="Tait A."/>
            <person name="Tivey A.R."/>
            <person name="Van Aken S."/>
            <person name="Walker D."/>
            <person name="Wanless D."/>
            <person name="Wang S."/>
            <person name="White B."/>
            <person name="White O."/>
            <person name="Whitehead S."/>
            <person name="Woodward J."/>
            <person name="Wortman J."/>
            <person name="Adams M.D."/>
            <person name="Embley T.M."/>
            <person name="Gull K."/>
            <person name="Ullu E."/>
            <person name="Barry J.D."/>
            <person name="Fairlamb A.H."/>
            <person name="Opperdoes F."/>
            <person name="Barrell B.G."/>
            <person name="Donelson J.E."/>
            <person name="Hall N."/>
            <person name="Fraser C.M."/>
            <person name="Melville S.E."/>
            <person name="El-Sayed N.M."/>
        </authorList>
    </citation>
    <scope>NUCLEOTIDE SEQUENCE [LARGE SCALE GENOMIC DNA]</scope>
    <source>
        <strain evidence="2 3">927/4 GUTat10.1</strain>
    </source>
</reference>
<dbReference type="PaxDb" id="5691-EAN78375"/>
<dbReference type="FunFam" id="1.25.40.10:FF:001594">
    <property type="entry name" value="Hypothetical_protein_-_conserved"/>
    <property type="match status" value="1"/>
</dbReference>
<name>Q389Z5_TRYB2</name>
<dbReference type="RefSeq" id="XP_823203.1">
    <property type="nucleotide sequence ID" value="XM_818110.1"/>
</dbReference>
<dbReference type="eggNOG" id="ENOG502RXCF">
    <property type="taxonomic scope" value="Eukaryota"/>
</dbReference>
<evidence type="ECO:0008006" key="4">
    <source>
        <dbReference type="Google" id="ProtNLM"/>
    </source>
</evidence>
<dbReference type="GO" id="GO:0005737">
    <property type="term" value="C:cytoplasm"/>
    <property type="evidence" value="ECO:0000314"/>
    <property type="project" value="GeneDB"/>
</dbReference>
<evidence type="ECO:0000313" key="3">
    <source>
        <dbReference type="Proteomes" id="UP000008524"/>
    </source>
</evidence>
<accession>Q389Z5</accession>
<reference evidence="2 3" key="1">
    <citation type="journal article" date="2005" name="Science">
        <title>Comparative genomics of trypanosomatid parasitic protozoa.</title>
        <authorList>
            <person name="El-Sayed N.M."/>
            <person name="Myler P.J."/>
            <person name="Blandin G."/>
            <person name="Berriman M."/>
            <person name="Crabtree J."/>
            <person name="Aggarwal G."/>
            <person name="Caler E."/>
            <person name="Renauld H."/>
            <person name="Worthey E.A."/>
            <person name="Hertz-Fowler C."/>
            <person name="Ghedin E."/>
            <person name="Peacock C."/>
            <person name="Bartholomeu D.C."/>
            <person name="Haas B.J."/>
            <person name="Tran A.N."/>
            <person name="Wortman J.R."/>
            <person name="Alsmark U.C."/>
            <person name="Angiuoli S."/>
            <person name="Anupama A."/>
            <person name="Badger J."/>
            <person name="Bringaud F."/>
            <person name="Cadag E."/>
            <person name="Carlton J.M."/>
            <person name="Cerqueira G.C."/>
            <person name="Creasy T."/>
            <person name="Delcher A.L."/>
            <person name="Djikeng A."/>
            <person name="Embley T.M."/>
            <person name="Hauser C."/>
            <person name="Ivens A.C."/>
            <person name="Kummerfeld S.K."/>
            <person name="Pereira-Leal J.B."/>
            <person name="Nilsson D."/>
            <person name="Peterson J."/>
            <person name="Salzberg S.L."/>
            <person name="Shallom J."/>
            <person name="Silva J.C."/>
            <person name="Sundaram J."/>
            <person name="Westenberger S."/>
            <person name="White O."/>
            <person name="Melville S.E."/>
            <person name="Donelson J.E."/>
            <person name="Andersson B."/>
            <person name="Stuart K.D."/>
            <person name="Hall N."/>
        </authorList>
    </citation>
    <scope>NUCLEOTIDE SEQUENCE [LARGE SCALE GENOMIC DNA]</scope>
    <source>
        <strain evidence="2 3">927/4 GUTat10.1</strain>
    </source>
</reference>
<keyword evidence="3" id="KW-1185">Reference proteome</keyword>
<sequence>MGSSSSSANDSSSANMDAASGKGIINSPPPGESPDDNSETTAKCSNASDLNSYREFRDQLLSFSLGESAYDYAETLFAKNPSSPEVMALLAETTVLYDKTKNKYARDHWCDRLDLLQRGVDVSRKCINENPEYGPCYRTYVLSATREAEALYYMKSLMGFGLLENYNAIMRRGEKGMELLPTDADIPNALGALSARCAYVWYNPTRLYARWCGVPGWKELWAKSVQLHKRAVENDPANLEFACRLAQAYFHSGDYQNARRWYGKVRDEMPPQDLKDERWQAIAHTHLSTAFVKTSWNVPFA</sequence>
<dbReference type="OrthoDB" id="269365at2759"/>
<gene>
    <name evidence="2" type="ORF">Tb10.6k15.0500</name>
</gene>
<dbReference type="GeneID" id="3661684"/>
<feature type="compositionally biased region" description="Low complexity" evidence="1">
    <location>
        <begin position="1"/>
        <end position="21"/>
    </location>
</feature>
<dbReference type="SUPFAM" id="SSF48452">
    <property type="entry name" value="TPR-like"/>
    <property type="match status" value="1"/>
</dbReference>
<protein>
    <recommendedName>
        <fullName evidence="4">Tetratricopeptide repeat protein</fullName>
    </recommendedName>
</protein>